<dbReference type="HOGENOM" id="CLU_096049_0_0_9"/>
<keyword evidence="1" id="KW-0472">Membrane</keyword>
<evidence type="ECO:0000313" key="3">
    <source>
        <dbReference type="Proteomes" id="UP000004525"/>
    </source>
</evidence>
<dbReference type="EMBL" id="ACIZ01000058">
    <property type="protein sequence ID" value="EEN80495.1"/>
    <property type="molecule type" value="Genomic_DNA"/>
</dbReference>
<evidence type="ECO:0000256" key="1">
    <source>
        <dbReference type="SAM" id="Phobius"/>
    </source>
</evidence>
<feature type="transmembrane region" description="Helical" evidence="1">
    <location>
        <begin position="45"/>
        <end position="78"/>
    </location>
</feature>
<organism evidence="2 3">
    <name type="scientific">Lacticaseibacillus rhamnosus (strain LMS2-1)</name>
    <dbReference type="NCBI Taxonomy" id="525361"/>
    <lineage>
        <taxon>Bacteria</taxon>
        <taxon>Bacillati</taxon>
        <taxon>Bacillota</taxon>
        <taxon>Bacilli</taxon>
        <taxon>Lactobacillales</taxon>
        <taxon>Lactobacillaceae</taxon>
        <taxon>Lacticaseibacillus</taxon>
    </lineage>
</organism>
<evidence type="ECO:0000313" key="2">
    <source>
        <dbReference type="EMBL" id="EEN80495.1"/>
    </source>
</evidence>
<dbReference type="Proteomes" id="UP000004525">
    <property type="component" value="Unassembled WGS sequence"/>
</dbReference>
<name>C2JWR1_LACRM</name>
<reference evidence="2" key="1">
    <citation type="submission" date="2009-01" db="EMBL/GenBank/DDBJ databases">
        <authorList>
            <person name="Qin X."/>
            <person name="Bachman B."/>
            <person name="Battles P."/>
            <person name="Bell A."/>
            <person name="Bess C."/>
            <person name="Bickham C."/>
            <person name="Chaboub L."/>
            <person name="Chen D."/>
            <person name="Coyle M."/>
            <person name="Deiros D.R."/>
            <person name="Dinh H."/>
            <person name="Forbes L."/>
            <person name="Fowler G."/>
            <person name="Francisco L."/>
            <person name="Fu Q."/>
            <person name="Gubbala S."/>
            <person name="Hale W."/>
            <person name="Han Y."/>
            <person name="Hemphill L."/>
            <person name="Highlander S.K."/>
            <person name="Hirani K."/>
            <person name="Hogues M."/>
            <person name="Jackson L."/>
            <person name="Jakkamsetti A."/>
            <person name="Javaid M."/>
            <person name="Jiang H."/>
            <person name="Korchina V."/>
            <person name="Kovar C."/>
            <person name="Lara F."/>
            <person name="Lee S."/>
            <person name="Mata R."/>
            <person name="Mathew T."/>
            <person name="Moen C."/>
            <person name="Morales K."/>
            <person name="Munidasa M."/>
            <person name="Nazareth L."/>
            <person name="Ngo R."/>
            <person name="Nguyen L."/>
            <person name="Okwuonu G."/>
            <person name="Ongeri F."/>
            <person name="Patil S."/>
            <person name="Petrosino J."/>
            <person name="Pham C."/>
            <person name="Pham P."/>
            <person name="Pu L.-L."/>
            <person name="Puazo M."/>
            <person name="Raj R."/>
            <person name="Reid J."/>
            <person name="Rouhana J."/>
            <person name="Saada N."/>
            <person name="Shang Y."/>
            <person name="Simmons D."/>
            <person name="Thornton R."/>
            <person name="Warren J."/>
            <person name="Weissenberger G."/>
            <person name="Zhang J."/>
            <person name="Zhang L."/>
            <person name="Zhou C."/>
            <person name="Zhu D."/>
            <person name="Muzny D."/>
            <person name="Worley K."/>
            <person name="Gibbs R."/>
        </authorList>
    </citation>
    <scope>NUCLEOTIDE SEQUENCE [LARGE SCALE GENOMIC DNA]</scope>
    <source>
        <strain evidence="2">LMS2-1</strain>
    </source>
</reference>
<proteinExistence type="predicted"/>
<comment type="caution">
    <text evidence="2">The sequence shown here is derived from an EMBL/GenBank/DDBJ whole genome shotgun (WGS) entry which is preliminary data.</text>
</comment>
<accession>C2JWR1</accession>
<keyword evidence="3" id="KW-1185">Reference proteome</keyword>
<gene>
    <name evidence="2" type="ORF">HMPREF0539_1345</name>
</gene>
<keyword evidence="1" id="KW-1133">Transmembrane helix</keyword>
<dbReference type="AlphaFoldDB" id="C2JWR1"/>
<keyword evidence="1" id="KW-0812">Transmembrane</keyword>
<dbReference type="InterPro" id="IPR018770">
    <property type="entry name" value="ChloroindolylP_hydrolase"/>
</dbReference>
<protein>
    <submittedName>
        <fullName evidence="2">Uncharacterized protein</fullName>
    </submittedName>
</protein>
<dbReference type="Pfam" id="PF10112">
    <property type="entry name" value="Halogen_Hydrol"/>
    <property type="match status" value="1"/>
</dbReference>
<sequence>MFLTKNLRISNFRLIGKVQGCAKLNSNERGSDLVATSKRIRTWRIILWAAMGAVLGALSGRWLIAIFVGTVFAFARFIGELSRPKPKSASLPSLDPKMAEHYAASGLSEEEIKLFRKTMADLAEQIRTIEALTQQVPKLRALTLNTDLVDLLHAYFEALVQAPQRLTDAGTFVYQQVPNLLDLMQKYAQITHHEVKTADTYETLDKAFETMTNMAGKIRTDYQAFIKDDLADLDSDVRLAKKHLEPEKTHETE</sequence>